<dbReference type="Gene3D" id="3.40.50.300">
    <property type="entry name" value="P-loop containing nucleotide triphosphate hydrolases"/>
    <property type="match status" value="2"/>
</dbReference>
<dbReference type="InterPro" id="IPR047112">
    <property type="entry name" value="RecG/Mfd"/>
</dbReference>
<dbReference type="SUPFAM" id="SSF52540">
    <property type="entry name" value="P-loop containing nucleoside triphosphate hydrolases"/>
    <property type="match status" value="2"/>
</dbReference>
<keyword evidence="5 15" id="KW-0378">Hydrolase</keyword>
<evidence type="ECO:0000256" key="1">
    <source>
        <dbReference type="ARBA" id="ARBA00007504"/>
    </source>
</evidence>
<feature type="domain" description="Helicase ATP-binding" evidence="16">
    <location>
        <begin position="272"/>
        <end position="451"/>
    </location>
</feature>
<protein>
    <recommendedName>
        <fullName evidence="2 15">ATP-dependent DNA helicase RecG</fullName>
        <ecNumber evidence="13 15">5.6.2.4</ecNumber>
    </recommendedName>
</protein>
<organism evidence="18 19">
    <name type="scientific">Candidatus Wildermuthbacteria bacterium RIFCSPLOWO2_02_FULL_47_9c</name>
    <dbReference type="NCBI Taxonomy" id="1802466"/>
    <lineage>
        <taxon>Bacteria</taxon>
        <taxon>Candidatus Wildermuthiibacteriota</taxon>
    </lineage>
</organism>
<dbReference type="GO" id="GO:0006281">
    <property type="term" value="P:DNA repair"/>
    <property type="evidence" value="ECO:0007669"/>
    <property type="project" value="UniProtKB-UniRule"/>
</dbReference>
<comment type="caution">
    <text evidence="18">The sequence shown here is derived from an EMBL/GenBank/DDBJ whole genome shotgun (WGS) entry which is preliminary data.</text>
</comment>
<comment type="similarity">
    <text evidence="1 15">Belongs to the helicase family. RecG subfamily.</text>
</comment>
<evidence type="ECO:0000256" key="4">
    <source>
        <dbReference type="ARBA" id="ARBA00022763"/>
    </source>
</evidence>
<evidence type="ECO:0000256" key="11">
    <source>
        <dbReference type="ARBA" id="ARBA00023235"/>
    </source>
</evidence>
<dbReference type="InterPro" id="IPR014001">
    <property type="entry name" value="Helicase_ATP-bd"/>
</dbReference>
<evidence type="ECO:0000256" key="6">
    <source>
        <dbReference type="ARBA" id="ARBA00022806"/>
    </source>
</evidence>
<dbReference type="Gene3D" id="1.10.150.20">
    <property type="entry name" value="5' to 3' exonuclease, C-terminal subdomain"/>
    <property type="match status" value="1"/>
</dbReference>
<evidence type="ECO:0000256" key="15">
    <source>
        <dbReference type="RuleBase" id="RU363016"/>
    </source>
</evidence>
<dbReference type="InterPro" id="IPR027417">
    <property type="entry name" value="P-loop_NTPase"/>
</dbReference>
<dbReference type="InterPro" id="IPR011545">
    <property type="entry name" value="DEAD/DEAH_box_helicase_dom"/>
</dbReference>
<keyword evidence="9 15" id="KW-0233">DNA recombination</keyword>
<keyword evidence="6 15" id="KW-0347">Helicase</keyword>
<dbReference type="InterPro" id="IPR001650">
    <property type="entry name" value="Helicase_C-like"/>
</dbReference>
<dbReference type="InterPro" id="IPR004609">
    <property type="entry name" value="ATP-dep_DNA_helicase_RecG"/>
</dbReference>
<proteinExistence type="inferred from homology"/>
<evidence type="ECO:0000256" key="3">
    <source>
        <dbReference type="ARBA" id="ARBA00022741"/>
    </source>
</evidence>
<evidence type="ECO:0000259" key="16">
    <source>
        <dbReference type="PROSITE" id="PS51192"/>
    </source>
</evidence>
<evidence type="ECO:0000256" key="10">
    <source>
        <dbReference type="ARBA" id="ARBA00023204"/>
    </source>
</evidence>
<keyword evidence="10 15" id="KW-0234">DNA repair</keyword>
<dbReference type="Pfam" id="PF00271">
    <property type="entry name" value="Helicase_C"/>
    <property type="match status" value="1"/>
</dbReference>
<dbReference type="PROSITE" id="PS51192">
    <property type="entry name" value="HELICASE_ATP_BIND_1"/>
    <property type="match status" value="1"/>
</dbReference>
<feature type="domain" description="Helicase C-terminal" evidence="17">
    <location>
        <begin position="460"/>
        <end position="630"/>
    </location>
</feature>
<dbReference type="SMART" id="SM00490">
    <property type="entry name" value="HELICc"/>
    <property type="match status" value="1"/>
</dbReference>
<reference evidence="18 19" key="1">
    <citation type="journal article" date="2016" name="Nat. Commun.">
        <title>Thousands of microbial genomes shed light on interconnected biogeochemical processes in an aquifer system.</title>
        <authorList>
            <person name="Anantharaman K."/>
            <person name="Brown C.T."/>
            <person name="Hug L.A."/>
            <person name="Sharon I."/>
            <person name="Castelle C.J."/>
            <person name="Probst A.J."/>
            <person name="Thomas B.C."/>
            <person name="Singh A."/>
            <person name="Wilkins M.J."/>
            <person name="Karaoz U."/>
            <person name="Brodie E.L."/>
            <person name="Williams K.H."/>
            <person name="Hubbard S.S."/>
            <person name="Banfield J.F."/>
        </authorList>
    </citation>
    <scope>NUCLEOTIDE SEQUENCE [LARGE SCALE GENOMIC DNA]</scope>
</reference>
<keyword evidence="8" id="KW-0238">DNA-binding</keyword>
<dbReference type="Pfam" id="PF00270">
    <property type="entry name" value="DEAD"/>
    <property type="match status" value="1"/>
</dbReference>
<dbReference type="InterPro" id="IPR033454">
    <property type="entry name" value="RecG_wedge"/>
</dbReference>
<dbReference type="PANTHER" id="PTHR47964">
    <property type="entry name" value="ATP-DEPENDENT DNA HELICASE HOMOLOG RECG, CHLOROPLASTIC"/>
    <property type="match status" value="1"/>
</dbReference>
<evidence type="ECO:0000313" key="19">
    <source>
        <dbReference type="Proteomes" id="UP000178222"/>
    </source>
</evidence>
<dbReference type="InterPro" id="IPR012340">
    <property type="entry name" value="NA-bd_OB-fold"/>
</dbReference>
<dbReference type="NCBIfam" id="NF008165">
    <property type="entry name" value="PRK10917.1-3"/>
    <property type="match status" value="1"/>
</dbReference>
<sequence>MNFSTSVSIIPGVGSAFQKKLKNMGIATVRDLLFYFPRSYEDLSLITPIGNVREQTNVCIEGIVLDMQEVRTFKKHMHLATGIIQDASGSLRILWFNQPYIATTLKKGERVCLAGKIVRDKQGLYLSNPAYELLDARERLHTGRIIPIYQETTGVSSKWLRRVIWSVMKSVPKEDILPQTIVQKRGLLSFSEALYEMHFPFDLRRIEQARTRFAFEELFVISLFVLSERKKLARVKAHMIPLNKELMARFTKSLPFRLTDAQKKAAWNILKDLEKPRPMNRLLQGDVGSGKTVVAAMAALATAKAGLQTVFMAPTEILSRQHFATAGALLSTFKLQVGLLTGKTDQYISPKLPKEPIEISRTKLMHKTLQGDIDVLIGTQALIQDKVKFGKLALVVLDEQHRFGVRQRAKLLKKPAGSSTALIPHLLSMTATPIPRTLALTIYGDLDLTLLDEMPPGRKEVETRIVSPEERSDAYRFIHKQVSLGRQAFVICPRIDPNEGAETKTVKEEYETLSKKIFPDLAIGMLHGKMAQKEKENIMNRFRRGKIDILVSTSVIEVGIDVSNATVIVIEGAERFGLAQLHQFRGRVGRGKHQSFFFLFSESSSGKTRLRLQAILESKSGFELAEKDLRFRGPGDFAGIKQWGIPDFAMNQLTNLALVGQAREAATAILEQDIALRSYPLLALRIQELRDKLHLE</sequence>
<keyword evidence="4 15" id="KW-0227">DNA damage</keyword>
<dbReference type="NCBIfam" id="TIGR00643">
    <property type="entry name" value="recG"/>
    <property type="match status" value="1"/>
</dbReference>
<evidence type="ECO:0000259" key="17">
    <source>
        <dbReference type="PROSITE" id="PS51194"/>
    </source>
</evidence>
<dbReference type="PANTHER" id="PTHR47964:SF1">
    <property type="entry name" value="ATP-DEPENDENT DNA HELICASE HOMOLOG RECG, CHLOROPLASTIC"/>
    <property type="match status" value="1"/>
</dbReference>
<dbReference type="Proteomes" id="UP000178222">
    <property type="component" value="Unassembled WGS sequence"/>
</dbReference>
<dbReference type="GO" id="GO:0003677">
    <property type="term" value="F:DNA binding"/>
    <property type="evidence" value="ECO:0007669"/>
    <property type="project" value="UniProtKB-KW"/>
</dbReference>
<dbReference type="Pfam" id="PF17191">
    <property type="entry name" value="RecG_wedge"/>
    <property type="match status" value="1"/>
</dbReference>
<gene>
    <name evidence="18" type="ORF">A3J30_02035</name>
</gene>
<evidence type="ECO:0000313" key="18">
    <source>
        <dbReference type="EMBL" id="OHA76720.1"/>
    </source>
</evidence>
<comment type="function">
    <text evidence="15">Plays a critical role in recombination and DNA repair. Helps process Holliday junction intermediates to mature products by catalyzing branch migration. Has replication fork regression activity, unwinds stalled or blocked replication forks to make a HJ that can be resolved. Has a DNA unwinding activity characteristic of a DNA helicase with 3'-5' polarity.</text>
</comment>
<dbReference type="SUPFAM" id="SSF50249">
    <property type="entry name" value="Nucleic acid-binding proteins"/>
    <property type="match status" value="1"/>
</dbReference>
<evidence type="ECO:0000256" key="7">
    <source>
        <dbReference type="ARBA" id="ARBA00022840"/>
    </source>
</evidence>
<evidence type="ECO:0000256" key="5">
    <source>
        <dbReference type="ARBA" id="ARBA00022801"/>
    </source>
</evidence>
<dbReference type="SMART" id="SM00487">
    <property type="entry name" value="DEXDc"/>
    <property type="match status" value="1"/>
</dbReference>
<dbReference type="EMBL" id="MHUL01000028">
    <property type="protein sequence ID" value="OHA76720.1"/>
    <property type="molecule type" value="Genomic_DNA"/>
</dbReference>
<dbReference type="GO" id="GO:0016887">
    <property type="term" value="F:ATP hydrolysis activity"/>
    <property type="evidence" value="ECO:0007669"/>
    <property type="project" value="RHEA"/>
</dbReference>
<dbReference type="InterPro" id="IPR045562">
    <property type="entry name" value="RecG_dom3_C"/>
</dbReference>
<name>A0A1G2RV51_9BACT</name>
<dbReference type="NCBIfam" id="NF008168">
    <property type="entry name" value="PRK10917.2-2"/>
    <property type="match status" value="1"/>
</dbReference>
<evidence type="ECO:0000256" key="14">
    <source>
        <dbReference type="ARBA" id="ARBA00048988"/>
    </source>
</evidence>
<accession>A0A1G2RV51</accession>
<evidence type="ECO:0000256" key="9">
    <source>
        <dbReference type="ARBA" id="ARBA00023172"/>
    </source>
</evidence>
<dbReference type="GO" id="GO:0043138">
    <property type="term" value="F:3'-5' DNA helicase activity"/>
    <property type="evidence" value="ECO:0007669"/>
    <property type="project" value="UniProtKB-EC"/>
</dbReference>
<dbReference type="Pfam" id="PF19833">
    <property type="entry name" value="RecG_dom3_C"/>
    <property type="match status" value="1"/>
</dbReference>
<evidence type="ECO:0000256" key="13">
    <source>
        <dbReference type="ARBA" id="ARBA00034808"/>
    </source>
</evidence>
<dbReference type="CDD" id="cd04488">
    <property type="entry name" value="RecG_wedge_OBF"/>
    <property type="match status" value="1"/>
</dbReference>
<dbReference type="AlphaFoldDB" id="A0A1G2RV51"/>
<keyword evidence="3 15" id="KW-0547">Nucleotide-binding</keyword>
<keyword evidence="11" id="KW-0413">Isomerase</keyword>
<keyword evidence="7 15" id="KW-0067">ATP-binding</keyword>
<dbReference type="GO" id="GO:0005524">
    <property type="term" value="F:ATP binding"/>
    <property type="evidence" value="ECO:0007669"/>
    <property type="project" value="UniProtKB-KW"/>
</dbReference>
<evidence type="ECO:0000256" key="8">
    <source>
        <dbReference type="ARBA" id="ARBA00023125"/>
    </source>
</evidence>
<evidence type="ECO:0000256" key="2">
    <source>
        <dbReference type="ARBA" id="ARBA00017846"/>
    </source>
</evidence>
<evidence type="ECO:0000256" key="12">
    <source>
        <dbReference type="ARBA" id="ARBA00034617"/>
    </source>
</evidence>
<dbReference type="EC" id="5.6.2.4" evidence="13 15"/>
<comment type="catalytic activity">
    <reaction evidence="12 15">
        <text>Couples ATP hydrolysis with the unwinding of duplex DNA by translocating in the 3'-5' direction.</text>
        <dbReference type="EC" id="5.6.2.4"/>
    </reaction>
</comment>
<dbReference type="Gene3D" id="2.40.50.140">
    <property type="entry name" value="Nucleic acid-binding proteins"/>
    <property type="match status" value="1"/>
</dbReference>
<comment type="catalytic activity">
    <reaction evidence="14 15">
        <text>ATP + H2O = ADP + phosphate + H(+)</text>
        <dbReference type="Rhea" id="RHEA:13065"/>
        <dbReference type="ChEBI" id="CHEBI:15377"/>
        <dbReference type="ChEBI" id="CHEBI:15378"/>
        <dbReference type="ChEBI" id="CHEBI:30616"/>
        <dbReference type="ChEBI" id="CHEBI:43474"/>
        <dbReference type="ChEBI" id="CHEBI:456216"/>
        <dbReference type="EC" id="5.6.2.4"/>
    </reaction>
</comment>
<dbReference type="GO" id="GO:0006310">
    <property type="term" value="P:DNA recombination"/>
    <property type="evidence" value="ECO:0007669"/>
    <property type="project" value="UniProtKB-UniRule"/>
</dbReference>
<dbReference type="PROSITE" id="PS51194">
    <property type="entry name" value="HELICASE_CTER"/>
    <property type="match status" value="1"/>
</dbReference>